<comment type="caution">
    <text evidence="3">The sequence shown here is derived from an EMBL/GenBank/DDBJ whole genome shotgun (WGS) entry which is preliminary data.</text>
</comment>
<protein>
    <submittedName>
        <fullName evidence="3">Phage holin family protein</fullName>
    </submittedName>
</protein>
<dbReference type="InterPro" id="IPR009937">
    <property type="entry name" value="Phage_holin_3_6"/>
</dbReference>
<accession>A0ABW3CLB9</accession>
<keyword evidence="2" id="KW-0812">Transmembrane</keyword>
<feature type="transmembrane region" description="Helical" evidence="2">
    <location>
        <begin position="48"/>
        <end position="76"/>
    </location>
</feature>
<proteinExistence type="predicted"/>
<dbReference type="InterPro" id="IPR036259">
    <property type="entry name" value="MFS_trans_sf"/>
</dbReference>
<gene>
    <name evidence="3" type="ORF">ACFQ07_19965</name>
</gene>
<reference evidence="4" key="1">
    <citation type="journal article" date="2019" name="Int. J. Syst. Evol. Microbiol.">
        <title>The Global Catalogue of Microorganisms (GCM) 10K type strain sequencing project: providing services to taxonomists for standard genome sequencing and annotation.</title>
        <authorList>
            <consortium name="The Broad Institute Genomics Platform"/>
            <consortium name="The Broad Institute Genome Sequencing Center for Infectious Disease"/>
            <person name="Wu L."/>
            <person name="Ma J."/>
        </authorList>
    </citation>
    <scope>NUCLEOTIDE SEQUENCE [LARGE SCALE GENOMIC DNA]</scope>
    <source>
        <strain evidence="4">JCM 31696</strain>
    </source>
</reference>
<keyword evidence="2" id="KW-1133">Transmembrane helix</keyword>
<dbReference type="SUPFAM" id="SSF103473">
    <property type="entry name" value="MFS general substrate transporter"/>
    <property type="match status" value="1"/>
</dbReference>
<evidence type="ECO:0000313" key="4">
    <source>
        <dbReference type="Proteomes" id="UP001597083"/>
    </source>
</evidence>
<evidence type="ECO:0000256" key="1">
    <source>
        <dbReference type="SAM" id="Coils"/>
    </source>
</evidence>
<keyword evidence="2" id="KW-0472">Membrane</keyword>
<dbReference type="Proteomes" id="UP001597083">
    <property type="component" value="Unassembled WGS sequence"/>
</dbReference>
<dbReference type="Pfam" id="PF07332">
    <property type="entry name" value="Phage_holin_3_6"/>
    <property type="match status" value="1"/>
</dbReference>
<evidence type="ECO:0000313" key="3">
    <source>
        <dbReference type="EMBL" id="MFD0854523.1"/>
    </source>
</evidence>
<feature type="transmembrane region" description="Helical" evidence="2">
    <location>
        <begin position="82"/>
        <end position="105"/>
    </location>
</feature>
<evidence type="ECO:0000256" key="2">
    <source>
        <dbReference type="SAM" id="Phobius"/>
    </source>
</evidence>
<sequence>MSEALPGERVEDKSLGELVALASSNVMDLIDAKVELAKLELKDDAKKAAWGGMMFAVAGLMAGMIVILLSIAAAYGLVALGIWHWLAFIIVAAVYALIAAGLLFFAQRRMKKIEGAKRTRKQLKDDIKALRHRHDPADVPALTD</sequence>
<dbReference type="EMBL" id="JBHTIR010003001">
    <property type="protein sequence ID" value="MFD0854523.1"/>
    <property type="molecule type" value="Genomic_DNA"/>
</dbReference>
<keyword evidence="4" id="KW-1185">Reference proteome</keyword>
<keyword evidence="1" id="KW-0175">Coiled coil</keyword>
<name>A0ABW3CLB9_9ACTN</name>
<feature type="coiled-coil region" evidence="1">
    <location>
        <begin position="106"/>
        <end position="133"/>
    </location>
</feature>
<organism evidence="3 4">
    <name type="scientific">Actinomadura adrarensis</name>
    <dbReference type="NCBI Taxonomy" id="1819600"/>
    <lineage>
        <taxon>Bacteria</taxon>
        <taxon>Bacillati</taxon>
        <taxon>Actinomycetota</taxon>
        <taxon>Actinomycetes</taxon>
        <taxon>Streptosporangiales</taxon>
        <taxon>Thermomonosporaceae</taxon>
        <taxon>Actinomadura</taxon>
    </lineage>
</organism>